<sequence>MIGQLNEFLLQGDVEPVVMIAQLFKPNYYLNETSIQSTYHSSRILFNSEYPEFIQFKESLMAKGDKASQCIAEIPTQSQFSVGSELASGSVTVETIESVLNMTQESECWVLGELVSIQAGSKD</sequence>
<gene>
    <name evidence="1" type="ORF">PIB30_037190</name>
</gene>
<reference evidence="1 2" key="1">
    <citation type="journal article" date="2023" name="Plants (Basel)">
        <title>Bridging the Gap: Combining Genomics and Transcriptomics Approaches to Understand Stylosanthes scabra, an Orphan Legume from the Brazilian Caatinga.</title>
        <authorList>
            <person name="Ferreira-Neto J.R.C."/>
            <person name="da Silva M.D."/>
            <person name="Binneck E."/>
            <person name="de Melo N.F."/>
            <person name="da Silva R.H."/>
            <person name="de Melo A.L.T.M."/>
            <person name="Pandolfi V."/>
            <person name="Bustamante F.O."/>
            <person name="Brasileiro-Vidal A.C."/>
            <person name="Benko-Iseppon A.M."/>
        </authorList>
    </citation>
    <scope>NUCLEOTIDE SEQUENCE [LARGE SCALE GENOMIC DNA]</scope>
    <source>
        <tissue evidence="1">Leaves</tissue>
    </source>
</reference>
<name>A0ABU6WEK5_9FABA</name>
<proteinExistence type="predicted"/>
<organism evidence="1 2">
    <name type="scientific">Stylosanthes scabra</name>
    <dbReference type="NCBI Taxonomy" id="79078"/>
    <lineage>
        <taxon>Eukaryota</taxon>
        <taxon>Viridiplantae</taxon>
        <taxon>Streptophyta</taxon>
        <taxon>Embryophyta</taxon>
        <taxon>Tracheophyta</taxon>
        <taxon>Spermatophyta</taxon>
        <taxon>Magnoliopsida</taxon>
        <taxon>eudicotyledons</taxon>
        <taxon>Gunneridae</taxon>
        <taxon>Pentapetalae</taxon>
        <taxon>rosids</taxon>
        <taxon>fabids</taxon>
        <taxon>Fabales</taxon>
        <taxon>Fabaceae</taxon>
        <taxon>Papilionoideae</taxon>
        <taxon>50 kb inversion clade</taxon>
        <taxon>dalbergioids sensu lato</taxon>
        <taxon>Dalbergieae</taxon>
        <taxon>Pterocarpus clade</taxon>
        <taxon>Stylosanthes</taxon>
    </lineage>
</organism>
<dbReference type="Proteomes" id="UP001341840">
    <property type="component" value="Unassembled WGS sequence"/>
</dbReference>
<dbReference type="EMBL" id="JASCZI010181428">
    <property type="protein sequence ID" value="MED6183358.1"/>
    <property type="molecule type" value="Genomic_DNA"/>
</dbReference>
<protein>
    <submittedName>
        <fullName evidence="1">Uncharacterized protein</fullName>
    </submittedName>
</protein>
<evidence type="ECO:0000313" key="1">
    <source>
        <dbReference type="EMBL" id="MED6183358.1"/>
    </source>
</evidence>
<evidence type="ECO:0000313" key="2">
    <source>
        <dbReference type="Proteomes" id="UP001341840"/>
    </source>
</evidence>
<accession>A0ABU6WEK5</accession>
<comment type="caution">
    <text evidence="1">The sequence shown here is derived from an EMBL/GenBank/DDBJ whole genome shotgun (WGS) entry which is preliminary data.</text>
</comment>
<keyword evidence="2" id="KW-1185">Reference proteome</keyword>